<feature type="transmembrane region" description="Helical" evidence="1">
    <location>
        <begin position="131"/>
        <end position="154"/>
    </location>
</feature>
<evidence type="ECO:0000313" key="3">
    <source>
        <dbReference type="Proteomes" id="UP001596143"/>
    </source>
</evidence>
<protein>
    <submittedName>
        <fullName evidence="2">Spore cortex biosynthesis protein YabQ</fullName>
    </submittedName>
</protein>
<keyword evidence="1" id="KW-1133">Transmembrane helix</keyword>
<feature type="transmembrane region" description="Helical" evidence="1">
    <location>
        <begin position="6"/>
        <end position="26"/>
    </location>
</feature>
<dbReference type="Pfam" id="PF09578">
    <property type="entry name" value="Spore_YabQ"/>
    <property type="match status" value="1"/>
</dbReference>
<keyword evidence="1" id="KW-0472">Membrane</keyword>
<organism evidence="2 3">
    <name type="scientific">Aliibacillus thermotolerans</name>
    <dbReference type="NCBI Taxonomy" id="1834418"/>
    <lineage>
        <taxon>Bacteria</taxon>
        <taxon>Bacillati</taxon>
        <taxon>Bacillota</taxon>
        <taxon>Bacilli</taxon>
        <taxon>Bacillales</taxon>
        <taxon>Bacillaceae</taxon>
        <taxon>Aliibacillus</taxon>
    </lineage>
</organism>
<accession>A0ABW0U6F9</accession>
<keyword evidence="1" id="KW-0812">Transmembrane</keyword>
<feature type="transmembrane region" description="Helical" evidence="1">
    <location>
        <begin position="38"/>
        <end position="62"/>
    </location>
</feature>
<feature type="transmembrane region" description="Helical" evidence="1">
    <location>
        <begin position="68"/>
        <end position="86"/>
    </location>
</feature>
<dbReference type="Proteomes" id="UP001596143">
    <property type="component" value="Unassembled WGS sequence"/>
</dbReference>
<proteinExistence type="predicted"/>
<evidence type="ECO:0000313" key="2">
    <source>
        <dbReference type="EMBL" id="MFC5629061.1"/>
    </source>
</evidence>
<dbReference type="InterPro" id="IPR019074">
    <property type="entry name" value="YabQ"/>
</dbReference>
<dbReference type="EMBL" id="JBHSPF010000046">
    <property type="protein sequence ID" value="MFC5629061.1"/>
    <property type="molecule type" value="Genomic_DNA"/>
</dbReference>
<dbReference type="NCBIfam" id="TIGR02893">
    <property type="entry name" value="spore_yabQ"/>
    <property type="match status" value="1"/>
</dbReference>
<sequence length="196" mass="23429">MSLSVQFQTMFAMVATGMMVGIQIDVYHRLLVRLLQSFWLRALFDLLFWIVQSVVVFYVLWRVNEGELRFYIFLALLFGFFLYYRWGRVSFLRIMESIISICQAIRRFVVSMIRLFIIQPFRFVLKLFTSFVMIMVTIIIRVFTFIGNGLLFLLKGLYVLLKPLIRLVVPPSVEKHVRILAFKMKEWAFKNRRDGR</sequence>
<reference evidence="3" key="1">
    <citation type="journal article" date="2019" name="Int. J. Syst. Evol. Microbiol.">
        <title>The Global Catalogue of Microorganisms (GCM) 10K type strain sequencing project: providing services to taxonomists for standard genome sequencing and annotation.</title>
        <authorList>
            <consortium name="The Broad Institute Genomics Platform"/>
            <consortium name="The Broad Institute Genome Sequencing Center for Infectious Disease"/>
            <person name="Wu L."/>
            <person name="Ma J."/>
        </authorList>
    </citation>
    <scope>NUCLEOTIDE SEQUENCE [LARGE SCALE GENOMIC DNA]</scope>
    <source>
        <strain evidence="3">CGMCC 1.15790</strain>
    </source>
</reference>
<name>A0ABW0U6F9_9BACI</name>
<evidence type="ECO:0000256" key="1">
    <source>
        <dbReference type="SAM" id="Phobius"/>
    </source>
</evidence>
<dbReference type="RefSeq" id="WP_270895760.1">
    <property type="nucleotide sequence ID" value="NZ_JBHSPF010000046.1"/>
</dbReference>
<keyword evidence="3" id="KW-1185">Reference proteome</keyword>
<comment type="caution">
    <text evidence="2">The sequence shown here is derived from an EMBL/GenBank/DDBJ whole genome shotgun (WGS) entry which is preliminary data.</text>
</comment>
<gene>
    <name evidence="2" type="primary">yabQ</name>
    <name evidence="2" type="ORF">ACFPTR_09265</name>
</gene>